<evidence type="ECO:0000313" key="1">
    <source>
        <dbReference type="Proteomes" id="UP000235220"/>
    </source>
</evidence>
<gene>
    <name evidence="2" type="primary">LOC108990401</name>
</gene>
<dbReference type="Pfam" id="PF03140">
    <property type="entry name" value="DUF247"/>
    <property type="match status" value="1"/>
</dbReference>
<dbReference type="RefSeq" id="XP_018819908.1">
    <property type="nucleotide sequence ID" value="XM_018964363.2"/>
</dbReference>
<dbReference type="AlphaFoldDB" id="A0A2I4EKJ3"/>
<dbReference type="KEGG" id="jre:108990401"/>
<evidence type="ECO:0000313" key="2">
    <source>
        <dbReference type="RefSeq" id="XP_018819908.1"/>
    </source>
</evidence>
<name>A0A2I4EKJ3_JUGRE</name>
<dbReference type="Gramene" id="Jr05_02940_p1">
    <property type="protein sequence ID" value="cds.Jr05_02940_p1"/>
    <property type="gene ID" value="Jr05_02940"/>
</dbReference>
<protein>
    <submittedName>
        <fullName evidence="2">UPF0481 protein At3g47200-like isoform X1</fullName>
    </submittedName>
</protein>
<sequence length="476" mass="56062">MQTSVCLSSEKMACRVASRVSEKDIECKECVVDIPSVLEPAEWPDECCIYRVPKRLRNVNKEAYTPYLVSIGPLHYRKRELREMEKQKERYFKEFCFRTKKNRKDLALIIEKKEANIRHCYAEPSRLGSREFVSMILMDGIFIIELFLRTSEMKSDYILSKPWRRNSIQHDLILLENQLPFFVLKDLYTSVYGSSNQKEVYPNKGDTDPFLQLCRNYFSNYYDPKTEPNIGEEVKHFTDLLRYFFFPPNLLRIKEGENESQRIDHLYCATKLDEAGVKFEAVEERHLTDIQFHKGSCLEHCPYLNCSWLLNCLPCLKCLVCLKSMQPFLELPALIVDDTTECVFRNLMALEQCHYPTQAYICNYILLLDYLINTEKDVDLLVEKKVIVNQLGSDEAVATLVNKLGHQIVEVNSCHYKLSRKLNEHYEDFWNRNMATLTTVYFRDIWRGTATVVGILILFLTVWNIFLRHFVKMPRT</sequence>
<dbReference type="FunCoup" id="A0A2I4EKJ3">
    <property type="interactions" value="21"/>
</dbReference>
<organism evidence="1 2">
    <name type="scientific">Juglans regia</name>
    <name type="common">English walnut</name>
    <dbReference type="NCBI Taxonomy" id="51240"/>
    <lineage>
        <taxon>Eukaryota</taxon>
        <taxon>Viridiplantae</taxon>
        <taxon>Streptophyta</taxon>
        <taxon>Embryophyta</taxon>
        <taxon>Tracheophyta</taxon>
        <taxon>Spermatophyta</taxon>
        <taxon>Magnoliopsida</taxon>
        <taxon>eudicotyledons</taxon>
        <taxon>Gunneridae</taxon>
        <taxon>Pentapetalae</taxon>
        <taxon>rosids</taxon>
        <taxon>fabids</taxon>
        <taxon>Fagales</taxon>
        <taxon>Juglandaceae</taxon>
        <taxon>Juglans</taxon>
    </lineage>
</organism>
<dbReference type="PANTHER" id="PTHR31170">
    <property type="entry name" value="BNAC04G53230D PROTEIN"/>
    <property type="match status" value="1"/>
</dbReference>
<dbReference type="InterPro" id="IPR004158">
    <property type="entry name" value="DUF247_pln"/>
</dbReference>
<accession>A0A2I4EKJ3</accession>
<dbReference type="GeneID" id="108990401"/>
<keyword evidence="1" id="KW-1185">Reference proteome</keyword>
<dbReference type="Proteomes" id="UP000235220">
    <property type="component" value="Chromosome 5"/>
</dbReference>
<dbReference type="OrthoDB" id="591587at2759"/>
<dbReference type="STRING" id="51240.A0A2I4EKJ3"/>
<reference evidence="2" key="1">
    <citation type="submission" date="2025-08" db="UniProtKB">
        <authorList>
            <consortium name="RefSeq"/>
        </authorList>
    </citation>
    <scope>IDENTIFICATION</scope>
    <source>
        <tissue evidence="2">Leaves</tissue>
    </source>
</reference>
<dbReference type="PANTHER" id="PTHR31170:SF9">
    <property type="entry name" value="PROTEIN, PUTATIVE (DUF247)-RELATED"/>
    <property type="match status" value="1"/>
</dbReference>
<proteinExistence type="predicted"/>